<protein>
    <submittedName>
        <fullName evidence="1">Membrane dipeptidase</fullName>
        <ecNumber evidence="1">3.4.13.-</ecNumber>
    </submittedName>
</protein>
<dbReference type="EMBL" id="CP158299">
    <property type="protein sequence ID" value="XBV85121.1"/>
    <property type="molecule type" value="Genomic_DNA"/>
</dbReference>
<dbReference type="EC" id="3.4.13.-" evidence="1"/>
<accession>A0AAU7UAX5</accession>
<gene>
    <name evidence="1" type="ORF">ABOD76_17010</name>
</gene>
<dbReference type="SUPFAM" id="SSF51556">
    <property type="entry name" value="Metallo-dependent hydrolases"/>
    <property type="match status" value="1"/>
</dbReference>
<dbReference type="PROSITE" id="PS51365">
    <property type="entry name" value="RENAL_DIPEPTIDASE_2"/>
    <property type="match status" value="1"/>
</dbReference>
<dbReference type="KEGG" id="dsc:ABOD76_17010"/>
<proteinExistence type="predicted"/>
<reference evidence="1" key="1">
    <citation type="submission" date="2024-06" db="EMBL/GenBank/DDBJ databases">
        <title>Draft Genome Sequence of Deinococcus sonorensis Type Strain KR-87, a Biofilm Producing Representative of the Genus Deinococcus.</title>
        <authorList>
            <person name="Boren L.S."/>
            <person name="Grosso R.A."/>
            <person name="Hugenberg-Cox A.N."/>
            <person name="Hill J.T.E."/>
            <person name="Albert C.M."/>
            <person name="Tuohy J.M."/>
        </authorList>
    </citation>
    <scope>NUCLEOTIDE SEQUENCE</scope>
    <source>
        <strain evidence="1">KR-87</strain>
    </source>
</reference>
<keyword evidence="1" id="KW-0224">Dipeptidase</keyword>
<dbReference type="Pfam" id="PF01244">
    <property type="entry name" value="Peptidase_M19"/>
    <property type="match status" value="1"/>
</dbReference>
<organism evidence="1">
    <name type="scientific">Deinococcus sonorensis KR-87</name>
    <dbReference type="NCBI Taxonomy" id="694439"/>
    <lineage>
        <taxon>Bacteria</taxon>
        <taxon>Thermotogati</taxon>
        <taxon>Deinococcota</taxon>
        <taxon>Deinococci</taxon>
        <taxon>Deinococcales</taxon>
        <taxon>Deinococcaceae</taxon>
        <taxon>Deinococcus</taxon>
    </lineage>
</organism>
<dbReference type="Gene3D" id="3.20.20.140">
    <property type="entry name" value="Metal-dependent hydrolases"/>
    <property type="match status" value="1"/>
</dbReference>
<dbReference type="RefSeq" id="WP_350243158.1">
    <property type="nucleotide sequence ID" value="NZ_CP158299.1"/>
</dbReference>
<name>A0AAU7UAX5_9DEIO</name>
<dbReference type="PANTHER" id="PTHR10443">
    <property type="entry name" value="MICROSOMAL DIPEPTIDASE"/>
    <property type="match status" value="1"/>
</dbReference>
<keyword evidence="1" id="KW-0378">Hydrolase</keyword>
<evidence type="ECO:0000313" key="1">
    <source>
        <dbReference type="EMBL" id="XBV85121.1"/>
    </source>
</evidence>
<dbReference type="InterPro" id="IPR008257">
    <property type="entry name" value="Pept_M19"/>
</dbReference>
<sequence length="331" mass="36283">MRVFDAHLDLAYNAGLGRDLTLSLSDLRAQDPVAGETACVTFSELQRAGVAACFATLFAAPAGPETPLGYETWQGARRQAVAQLDQYRRWEDQGHVRLLRSGTEVREHVRDWDDTRPLGVVLLMEGADPLRDAGDLPEWVDAGVRLIGPAWRRTRYAGGTDEPGPLTDRGEDLLVAMRELGVALDASHLDDASFWQAIELQPLVMASHSNSRALVPGNRHLSDDMARAIFERGGVVGLVAPSMFIRAGWAVGDTRASASEWAAHAEHYAQLGSWRQVGLGTDLDGGFGIEKGPDFLNRYADVLNVLDALPEAERPRVAGGNWLRWIERNLK</sequence>
<dbReference type="PANTHER" id="PTHR10443:SF12">
    <property type="entry name" value="DIPEPTIDASE"/>
    <property type="match status" value="1"/>
</dbReference>
<dbReference type="GO" id="GO:0006508">
    <property type="term" value="P:proteolysis"/>
    <property type="evidence" value="ECO:0007669"/>
    <property type="project" value="InterPro"/>
</dbReference>
<dbReference type="AlphaFoldDB" id="A0AAU7UAX5"/>
<dbReference type="InterPro" id="IPR032466">
    <property type="entry name" value="Metal_Hydrolase"/>
</dbReference>
<dbReference type="GO" id="GO:0070573">
    <property type="term" value="F:metallodipeptidase activity"/>
    <property type="evidence" value="ECO:0007669"/>
    <property type="project" value="InterPro"/>
</dbReference>
<keyword evidence="1" id="KW-0645">Protease</keyword>